<protein>
    <submittedName>
        <fullName evidence="2">Uncharacterized protein</fullName>
    </submittedName>
</protein>
<feature type="compositionally biased region" description="Basic and acidic residues" evidence="1">
    <location>
        <begin position="88"/>
        <end position="97"/>
    </location>
</feature>
<proteinExistence type="predicted"/>
<dbReference type="Proteomes" id="UP001454036">
    <property type="component" value="Unassembled WGS sequence"/>
</dbReference>
<feature type="region of interest" description="Disordered" evidence="1">
    <location>
        <begin position="70"/>
        <end position="124"/>
    </location>
</feature>
<gene>
    <name evidence="2" type="ORF">LIER_03214</name>
</gene>
<evidence type="ECO:0000313" key="3">
    <source>
        <dbReference type="Proteomes" id="UP001454036"/>
    </source>
</evidence>
<keyword evidence="3" id="KW-1185">Reference proteome</keyword>
<feature type="compositionally biased region" description="Polar residues" evidence="1">
    <location>
        <begin position="73"/>
        <end position="87"/>
    </location>
</feature>
<dbReference type="EMBL" id="BAABME010000379">
    <property type="protein sequence ID" value="GAA0142276.1"/>
    <property type="molecule type" value="Genomic_DNA"/>
</dbReference>
<accession>A0AAV3NT43</accession>
<dbReference type="AlphaFoldDB" id="A0AAV3NT43"/>
<sequence>MSASDGTGTVKIAAIDSLVGTGTVKIAAIDNIRSDFNERISLLLLRRGFGKHNEGQRKMLLLGYFDDIDSKTGRQSASNTSSLLPTENTEKSSDKGKQPTSHSSPLSPLKCQMSKISINPELSS</sequence>
<evidence type="ECO:0000313" key="2">
    <source>
        <dbReference type="EMBL" id="GAA0142276.1"/>
    </source>
</evidence>
<comment type="caution">
    <text evidence="2">The sequence shown here is derived from an EMBL/GenBank/DDBJ whole genome shotgun (WGS) entry which is preliminary data.</text>
</comment>
<name>A0AAV3NT43_LITER</name>
<organism evidence="2 3">
    <name type="scientific">Lithospermum erythrorhizon</name>
    <name type="common">Purple gromwell</name>
    <name type="synonym">Lithospermum officinale var. erythrorhizon</name>
    <dbReference type="NCBI Taxonomy" id="34254"/>
    <lineage>
        <taxon>Eukaryota</taxon>
        <taxon>Viridiplantae</taxon>
        <taxon>Streptophyta</taxon>
        <taxon>Embryophyta</taxon>
        <taxon>Tracheophyta</taxon>
        <taxon>Spermatophyta</taxon>
        <taxon>Magnoliopsida</taxon>
        <taxon>eudicotyledons</taxon>
        <taxon>Gunneridae</taxon>
        <taxon>Pentapetalae</taxon>
        <taxon>asterids</taxon>
        <taxon>lamiids</taxon>
        <taxon>Boraginales</taxon>
        <taxon>Boraginaceae</taxon>
        <taxon>Boraginoideae</taxon>
        <taxon>Lithospermeae</taxon>
        <taxon>Lithospermum</taxon>
    </lineage>
</organism>
<evidence type="ECO:0000256" key="1">
    <source>
        <dbReference type="SAM" id="MobiDB-lite"/>
    </source>
</evidence>
<reference evidence="2 3" key="1">
    <citation type="submission" date="2024-01" db="EMBL/GenBank/DDBJ databases">
        <title>The complete chloroplast genome sequence of Lithospermum erythrorhizon: insights into the phylogenetic relationship among Boraginaceae species and the maternal lineages of purple gromwells.</title>
        <authorList>
            <person name="Okada T."/>
            <person name="Watanabe K."/>
        </authorList>
    </citation>
    <scope>NUCLEOTIDE SEQUENCE [LARGE SCALE GENOMIC DNA]</scope>
</reference>
<feature type="compositionally biased region" description="Polar residues" evidence="1">
    <location>
        <begin position="114"/>
        <end position="124"/>
    </location>
</feature>